<evidence type="ECO:0000256" key="4">
    <source>
        <dbReference type="ARBA" id="ARBA00022989"/>
    </source>
</evidence>
<dbReference type="EMBL" id="JAMPKM010000002">
    <property type="protein sequence ID" value="MEP0816252.1"/>
    <property type="molecule type" value="Genomic_DNA"/>
</dbReference>
<feature type="transmembrane region" description="Helical" evidence="7">
    <location>
        <begin position="38"/>
        <end position="56"/>
    </location>
</feature>
<evidence type="ECO:0000256" key="2">
    <source>
        <dbReference type="ARBA" id="ARBA00009773"/>
    </source>
</evidence>
<dbReference type="Proteomes" id="UP001464891">
    <property type="component" value="Unassembled WGS sequence"/>
</dbReference>
<dbReference type="RefSeq" id="WP_190433504.1">
    <property type="nucleotide sequence ID" value="NZ_JAMPKM010000002.1"/>
</dbReference>
<evidence type="ECO:0000256" key="1">
    <source>
        <dbReference type="ARBA" id="ARBA00004141"/>
    </source>
</evidence>
<evidence type="ECO:0000313" key="9">
    <source>
        <dbReference type="Proteomes" id="UP001464891"/>
    </source>
</evidence>
<keyword evidence="3 7" id="KW-0812">Transmembrane</keyword>
<comment type="similarity">
    <text evidence="2">Belongs to the autoinducer-2 exporter (AI-2E) (TC 2.A.86) family.</text>
</comment>
<reference evidence="8 9" key="1">
    <citation type="submission" date="2022-04" db="EMBL/GenBank/DDBJ databases">
        <title>Positive selection, recombination, and allopatry shape intraspecific diversity of widespread and dominant cyanobacteria.</title>
        <authorList>
            <person name="Wei J."/>
            <person name="Shu W."/>
            <person name="Hu C."/>
        </authorList>
    </citation>
    <scope>NUCLEOTIDE SEQUENCE [LARGE SCALE GENOMIC DNA]</scope>
    <source>
        <strain evidence="8 9">GB2-A4</strain>
    </source>
</reference>
<evidence type="ECO:0000256" key="3">
    <source>
        <dbReference type="ARBA" id="ARBA00022692"/>
    </source>
</evidence>
<feature type="transmembrane region" description="Helical" evidence="7">
    <location>
        <begin position="68"/>
        <end position="93"/>
    </location>
</feature>
<proteinExistence type="inferred from homology"/>
<feature type="transmembrane region" description="Helical" evidence="7">
    <location>
        <begin position="305"/>
        <end position="327"/>
    </location>
</feature>
<dbReference type="PANTHER" id="PTHR21716:SF66">
    <property type="entry name" value="TRANSPORT PROTEIN SLL0063-RELATED"/>
    <property type="match status" value="1"/>
</dbReference>
<name>A0ABV0J397_9CYAN</name>
<evidence type="ECO:0000256" key="7">
    <source>
        <dbReference type="SAM" id="Phobius"/>
    </source>
</evidence>
<sequence length="371" mass="40859">MTNSPNKVQRWLAWGLPFPLIVLNAWVALQVFEYFEPLVTVVGLGVLLAFVLNYPVRFLHQRGMKRNRAVFLTFFVALLVVIGVGVTLIPIVLEQLSEVIRVLPSWINSGSTKLERLNQWLETRNLPIDFSHLATQLTDRFPDEVQALAEELLTLALDTVNSVSDVLLTAVLTFYLLLDGDRLWNGLFRRLPSRFGVPIQRSLQQNFQNYFLGQVTLAALVGTAMTLAFLALRLKFGLLFGLGIGVMTLIPFGDVLSFVLVGLLVASHDFWLGARTLGVAVVVDQVIDQAIAPRLIGSFTGLSPIWVIAVLVIGTKVGGLLGLLIAVPIASSIKSLLDISFQPVPEDNGRELEPSNFNPIQLTPAESEPRS</sequence>
<keyword evidence="4 7" id="KW-1133">Transmembrane helix</keyword>
<feature type="transmembrane region" description="Helical" evidence="7">
    <location>
        <begin position="239"/>
        <end position="266"/>
    </location>
</feature>
<keyword evidence="5 7" id="KW-0472">Membrane</keyword>
<dbReference type="InterPro" id="IPR002549">
    <property type="entry name" value="AI-2E-like"/>
</dbReference>
<gene>
    <name evidence="8" type="ORF">NC998_03985</name>
</gene>
<accession>A0ABV0J397</accession>
<dbReference type="PANTHER" id="PTHR21716">
    <property type="entry name" value="TRANSMEMBRANE PROTEIN"/>
    <property type="match status" value="1"/>
</dbReference>
<dbReference type="Pfam" id="PF01594">
    <property type="entry name" value="AI-2E_transport"/>
    <property type="match status" value="1"/>
</dbReference>
<feature type="region of interest" description="Disordered" evidence="6">
    <location>
        <begin position="347"/>
        <end position="371"/>
    </location>
</feature>
<evidence type="ECO:0000256" key="5">
    <source>
        <dbReference type="ARBA" id="ARBA00023136"/>
    </source>
</evidence>
<comment type="caution">
    <text evidence="8">The sequence shown here is derived from an EMBL/GenBank/DDBJ whole genome shotgun (WGS) entry which is preliminary data.</text>
</comment>
<evidence type="ECO:0000313" key="8">
    <source>
        <dbReference type="EMBL" id="MEP0816252.1"/>
    </source>
</evidence>
<feature type="transmembrane region" description="Helical" evidence="7">
    <location>
        <begin position="12"/>
        <end position="32"/>
    </location>
</feature>
<organism evidence="8 9">
    <name type="scientific">Trichocoleus desertorum GB2-A4</name>
    <dbReference type="NCBI Taxonomy" id="2933944"/>
    <lineage>
        <taxon>Bacteria</taxon>
        <taxon>Bacillati</taxon>
        <taxon>Cyanobacteriota</taxon>
        <taxon>Cyanophyceae</taxon>
        <taxon>Leptolyngbyales</taxon>
        <taxon>Trichocoleusaceae</taxon>
        <taxon>Trichocoleus</taxon>
    </lineage>
</organism>
<evidence type="ECO:0000256" key="6">
    <source>
        <dbReference type="SAM" id="MobiDB-lite"/>
    </source>
</evidence>
<comment type="subcellular location">
    <subcellularLocation>
        <location evidence="1">Membrane</location>
        <topology evidence="1">Multi-pass membrane protein</topology>
    </subcellularLocation>
</comment>
<keyword evidence="9" id="KW-1185">Reference proteome</keyword>
<feature type="transmembrane region" description="Helical" evidence="7">
    <location>
        <begin position="211"/>
        <end position="232"/>
    </location>
</feature>
<protein>
    <submittedName>
        <fullName evidence="8">AI-2E family transporter</fullName>
    </submittedName>
</protein>